<sequence length="380" mass="41720">MFIVAAFVFVFLNDFSFASERDNPIDSCWRTDSNWEQNRMKLADCAKGFGSSAMGGKGGAIYVVTSAGDDAVNPKPGTLRYGATRKGPLWIIFGRNLHIRLAMPLFIDGSKTIDGRGANVHIGYGGPCFFIQEVSNVIIHGLHFHECMTSVLGDVLIRESYGVEPVHPQDGDAITVRTATDVWIDHNTLSNCSDGLVDVTLASTRVTVSNNRFFDHSKVMLLGHSDSYPRDKIMKVTVAFNQFGPNCGQRMPRARFGHIHVANNNYDPWTIYAIGGSLHPTIISDGNRFIAPDESYKKMVTNRVGCETSSACAGWVWRSVRDLFFNGAYFSQSGSSVKTGNDYKTKQIFKVESGSAVPVLTRNAGVLTCNPSKPCSRYGT</sequence>
<comment type="caution">
    <text evidence="12">The sequence shown here is derived from an EMBL/GenBank/DDBJ whole genome shotgun (WGS) entry which is preliminary data.</text>
</comment>
<dbReference type="InterPro" id="IPR045032">
    <property type="entry name" value="PEL"/>
</dbReference>
<dbReference type="GO" id="GO:0046872">
    <property type="term" value="F:metal ion binding"/>
    <property type="evidence" value="ECO:0007669"/>
    <property type="project" value="UniProtKB-KW"/>
</dbReference>
<dbReference type="EC" id="4.2.2.2" evidence="10"/>
<keyword evidence="6 10" id="KW-0106">Calcium</keyword>
<evidence type="ECO:0000256" key="8">
    <source>
        <dbReference type="ARBA" id="ARBA00023180"/>
    </source>
</evidence>
<dbReference type="PANTHER" id="PTHR31683">
    <property type="entry name" value="PECTATE LYASE 18-RELATED"/>
    <property type="match status" value="1"/>
</dbReference>
<dbReference type="AlphaFoldDB" id="A0AA38C2I2"/>
<keyword evidence="5 10" id="KW-0732">Signal</keyword>
<feature type="signal peptide" evidence="10">
    <location>
        <begin position="1"/>
        <end position="18"/>
    </location>
</feature>
<evidence type="ECO:0000313" key="13">
    <source>
        <dbReference type="Proteomes" id="UP000824469"/>
    </source>
</evidence>
<organism evidence="12 13">
    <name type="scientific">Taxus chinensis</name>
    <name type="common">Chinese yew</name>
    <name type="synonym">Taxus wallichiana var. chinensis</name>
    <dbReference type="NCBI Taxonomy" id="29808"/>
    <lineage>
        <taxon>Eukaryota</taxon>
        <taxon>Viridiplantae</taxon>
        <taxon>Streptophyta</taxon>
        <taxon>Embryophyta</taxon>
        <taxon>Tracheophyta</taxon>
        <taxon>Spermatophyta</taxon>
        <taxon>Pinopsida</taxon>
        <taxon>Pinidae</taxon>
        <taxon>Conifers II</taxon>
        <taxon>Cupressales</taxon>
        <taxon>Taxaceae</taxon>
        <taxon>Taxus</taxon>
    </lineage>
</organism>
<evidence type="ECO:0000256" key="10">
    <source>
        <dbReference type="RuleBase" id="RU361123"/>
    </source>
</evidence>
<dbReference type="Gene3D" id="2.160.20.10">
    <property type="entry name" value="Single-stranded right-handed beta-helix, Pectin lyase-like"/>
    <property type="match status" value="1"/>
</dbReference>
<comment type="cofactor">
    <cofactor evidence="10">
        <name>Ca(2+)</name>
        <dbReference type="ChEBI" id="CHEBI:29108"/>
    </cofactor>
    <text evidence="10">Binds 1 Ca(2+) ion. Required for its activity.</text>
</comment>
<evidence type="ECO:0000256" key="1">
    <source>
        <dbReference type="ARBA" id="ARBA00000695"/>
    </source>
</evidence>
<name>A0AA38C2I2_TAXCH</name>
<dbReference type="InterPro" id="IPR002022">
    <property type="entry name" value="Pec_lyase"/>
</dbReference>
<protein>
    <recommendedName>
        <fullName evidence="10">Pectate lyase</fullName>
        <ecNumber evidence="10">4.2.2.2</ecNumber>
    </recommendedName>
</protein>
<keyword evidence="13" id="KW-1185">Reference proteome</keyword>
<dbReference type="SMART" id="SM00656">
    <property type="entry name" value="Amb_all"/>
    <property type="match status" value="1"/>
</dbReference>
<dbReference type="Proteomes" id="UP000824469">
    <property type="component" value="Unassembled WGS sequence"/>
</dbReference>
<evidence type="ECO:0000256" key="5">
    <source>
        <dbReference type="ARBA" id="ARBA00022729"/>
    </source>
</evidence>
<accession>A0AA38C2I2</accession>
<dbReference type="InterPro" id="IPR011050">
    <property type="entry name" value="Pectin_lyase_fold/virulence"/>
</dbReference>
<keyword evidence="4 10" id="KW-0479">Metal-binding</keyword>
<dbReference type="PRINTS" id="PR00807">
    <property type="entry name" value="AMBALLERGEN"/>
</dbReference>
<evidence type="ECO:0000259" key="11">
    <source>
        <dbReference type="SMART" id="SM00656"/>
    </source>
</evidence>
<dbReference type="GO" id="GO:0030570">
    <property type="term" value="F:pectate lyase activity"/>
    <property type="evidence" value="ECO:0007669"/>
    <property type="project" value="UniProtKB-EC"/>
</dbReference>
<keyword evidence="7" id="KW-1015">Disulfide bond</keyword>
<dbReference type="InterPro" id="IPR018082">
    <property type="entry name" value="AmbAllergen"/>
</dbReference>
<dbReference type="InterPro" id="IPR012334">
    <property type="entry name" value="Pectin_lyas_fold"/>
</dbReference>
<feature type="chain" id="PRO_5041483630" description="Pectate lyase" evidence="10">
    <location>
        <begin position="19"/>
        <end position="380"/>
    </location>
</feature>
<comment type="catalytic activity">
    <reaction evidence="1 10">
        <text>Eliminative cleavage of (1-&gt;4)-alpha-D-galacturonan to give oligosaccharides with 4-deoxy-alpha-D-galact-4-enuronosyl groups at their non-reducing ends.</text>
        <dbReference type="EC" id="4.2.2.2"/>
    </reaction>
</comment>
<reference evidence="12 13" key="1">
    <citation type="journal article" date="2021" name="Nat. Plants">
        <title>The Taxus genome provides insights into paclitaxel biosynthesis.</title>
        <authorList>
            <person name="Xiong X."/>
            <person name="Gou J."/>
            <person name="Liao Q."/>
            <person name="Li Y."/>
            <person name="Zhou Q."/>
            <person name="Bi G."/>
            <person name="Li C."/>
            <person name="Du R."/>
            <person name="Wang X."/>
            <person name="Sun T."/>
            <person name="Guo L."/>
            <person name="Liang H."/>
            <person name="Lu P."/>
            <person name="Wu Y."/>
            <person name="Zhang Z."/>
            <person name="Ro D.K."/>
            <person name="Shang Y."/>
            <person name="Huang S."/>
            <person name="Yan J."/>
        </authorList>
    </citation>
    <scope>NUCLEOTIDE SEQUENCE [LARGE SCALE GENOMIC DNA]</scope>
    <source>
        <strain evidence="12">Ta-2019</strain>
    </source>
</reference>
<dbReference type="PANTHER" id="PTHR31683:SF80">
    <property type="entry name" value="PECTATE LYASE 16-RELATED"/>
    <property type="match status" value="1"/>
</dbReference>
<gene>
    <name evidence="12" type="ORF">KI387_043000</name>
</gene>
<evidence type="ECO:0000256" key="9">
    <source>
        <dbReference type="ARBA" id="ARBA00023239"/>
    </source>
</evidence>
<evidence type="ECO:0000256" key="4">
    <source>
        <dbReference type="ARBA" id="ARBA00022723"/>
    </source>
</evidence>
<evidence type="ECO:0000256" key="7">
    <source>
        <dbReference type="ARBA" id="ARBA00023157"/>
    </source>
</evidence>
<dbReference type="SUPFAM" id="SSF51126">
    <property type="entry name" value="Pectin lyase-like"/>
    <property type="match status" value="1"/>
</dbReference>
<keyword evidence="8" id="KW-0325">Glycoprotein</keyword>
<dbReference type="EMBL" id="JAHRHJ020003392">
    <property type="protein sequence ID" value="KAH9291811.1"/>
    <property type="molecule type" value="Genomic_DNA"/>
</dbReference>
<evidence type="ECO:0000256" key="3">
    <source>
        <dbReference type="ARBA" id="ARBA00008800"/>
    </source>
</evidence>
<comment type="similarity">
    <text evidence="3">Belongs to the polysaccharide lyase 1 family. Amb a subfamily.</text>
</comment>
<keyword evidence="9 10" id="KW-0456">Lyase</keyword>
<dbReference type="Pfam" id="PF00544">
    <property type="entry name" value="Pectate_lyase_4"/>
    <property type="match status" value="1"/>
</dbReference>
<evidence type="ECO:0000313" key="12">
    <source>
        <dbReference type="EMBL" id="KAH9291811.1"/>
    </source>
</evidence>
<evidence type="ECO:0000256" key="6">
    <source>
        <dbReference type="ARBA" id="ARBA00022837"/>
    </source>
</evidence>
<proteinExistence type="inferred from homology"/>
<evidence type="ECO:0000256" key="2">
    <source>
        <dbReference type="ARBA" id="ARBA00005220"/>
    </source>
</evidence>
<comment type="pathway">
    <text evidence="2 10">Glycan metabolism; pectin degradation; 2-dehydro-3-deoxy-D-gluconate from pectin: step 2/5.</text>
</comment>
<feature type="domain" description="Pectate lyase" evidence="11">
    <location>
        <begin position="96"/>
        <end position="295"/>
    </location>
</feature>